<keyword evidence="5" id="KW-0346">Stress response</keyword>
<dbReference type="InterPro" id="IPR008978">
    <property type="entry name" value="HSP20-like_chaperone"/>
</dbReference>
<evidence type="ECO:0000313" key="5">
    <source>
        <dbReference type="EMBL" id="SCG85260.1"/>
    </source>
</evidence>
<evidence type="ECO:0000313" key="6">
    <source>
        <dbReference type="Proteomes" id="UP000094707"/>
    </source>
</evidence>
<dbReference type="InterPro" id="IPR031107">
    <property type="entry name" value="Small_HSP"/>
</dbReference>
<comment type="similarity">
    <text evidence="1 2">Belongs to the small heat shock protein (HSP20) family.</text>
</comment>
<dbReference type="Pfam" id="PF00011">
    <property type="entry name" value="HSP20"/>
    <property type="match status" value="1"/>
</dbReference>
<organism evidence="5 6">
    <name type="scientific">Methanobacterium congolense</name>
    <dbReference type="NCBI Taxonomy" id="118062"/>
    <lineage>
        <taxon>Archaea</taxon>
        <taxon>Methanobacteriati</taxon>
        <taxon>Methanobacteriota</taxon>
        <taxon>Methanomada group</taxon>
        <taxon>Methanobacteria</taxon>
        <taxon>Methanobacteriales</taxon>
        <taxon>Methanobacteriaceae</taxon>
        <taxon>Methanobacterium</taxon>
    </lineage>
</organism>
<dbReference type="KEGG" id="mcub:MCBB_0687"/>
<dbReference type="InterPro" id="IPR002068">
    <property type="entry name" value="A-crystallin/Hsp20_dom"/>
</dbReference>
<sequence>MKRRGVAEQMFNDMVGTIREKQEELEKAVADYTSNVPAKPVMDVIEDDENIIVKTDLPGVKKEDIKIDITEDTLEITANFEEETEVEDVNYLRRERRYGEARRLMKLPAKILMNDSTAKFENGVLTVTLPKLEKSESFEVKVD</sequence>
<feature type="domain" description="CS" evidence="4">
    <location>
        <begin position="37"/>
        <end position="142"/>
    </location>
</feature>
<dbReference type="EMBL" id="LT607756">
    <property type="protein sequence ID" value="SCG85260.1"/>
    <property type="molecule type" value="Genomic_DNA"/>
</dbReference>
<evidence type="ECO:0000259" key="4">
    <source>
        <dbReference type="PROSITE" id="PS51203"/>
    </source>
</evidence>
<dbReference type="Gene3D" id="2.60.40.790">
    <property type="match status" value="1"/>
</dbReference>
<dbReference type="RefSeq" id="WP_171899077.1">
    <property type="nucleotide sequence ID" value="NZ_LT607756.1"/>
</dbReference>
<dbReference type="CDD" id="cd06464">
    <property type="entry name" value="ACD_sHsps-like"/>
    <property type="match status" value="1"/>
</dbReference>
<dbReference type="STRING" id="118062.MCBB_0687"/>
<dbReference type="InterPro" id="IPR007052">
    <property type="entry name" value="CS_dom"/>
</dbReference>
<dbReference type="PROSITE" id="PS51203">
    <property type="entry name" value="CS"/>
    <property type="match status" value="1"/>
</dbReference>
<proteinExistence type="inferred from homology"/>
<dbReference type="AlphaFoldDB" id="A0A1D3L1E5"/>
<evidence type="ECO:0000256" key="1">
    <source>
        <dbReference type="PROSITE-ProRule" id="PRU00285"/>
    </source>
</evidence>
<name>A0A1D3L1E5_9EURY</name>
<dbReference type="GeneID" id="30411541"/>
<evidence type="ECO:0000259" key="3">
    <source>
        <dbReference type="PROSITE" id="PS01031"/>
    </source>
</evidence>
<gene>
    <name evidence="5" type="primary">hsp16</name>
    <name evidence="5" type="ORF">MCBB_0687</name>
</gene>
<dbReference type="Proteomes" id="UP000094707">
    <property type="component" value="Chromosome I"/>
</dbReference>
<reference evidence="5 6" key="1">
    <citation type="submission" date="2016-08" db="EMBL/GenBank/DDBJ databases">
        <authorList>
            <person name="Seilhamer J.J."/>
        </authorList>
    </citation>
    <scope>NUCLEOTIDE SEQUENCE [LARGE SCALE GENOMIC DNA]</scope>
    <source>
        <strain evidence="5">Buetzberg</strain>
    </source>
</reference>
<protein>
    <submittedName>
        <fullName evidence="5">Heat shock protein 16</fullName>
    </submittedName>
</protein>
<dbReference type="PANTHER" id="PTHR11527">
    <property type="entry name" value="HEAT-SHOCK PROTEIN 20 FAMILY MEMBER"/>
    <property type="match status" value="1"/>
</dbReference>
<feature type="domain" description="SHSP" evidence="3">
    <location>
        <begin position="33"/>
        <end position="143"/>
    </location>
</feature>
<dbReference type="SUPFAM" id="SSF49764">
    <property type="entry name" value="HSP20-like chaperones"/>
    <property type="match status" value="1"/>
</dbReference>
<keyword evidence="6" id="KW-1185">Reference proteome</keyword>
<accession>A0A1D3L1E5</accession>
<evidence type="ECO:0000256" key="2">
    <source>
        <dbReference type="RuleBase" id="RU003616"/>
    </source>
</evidence>
<dbReference type="PROSITE" id="PS01031">
    <property type="entry name" value="SHSP"/>
    <property type="match status" value="1"/>
</dbReference>
<dbReference type="OrthoDB" id="198277at2157"/>
<dbReference type="PATRIC" id="fig|129848.4.peg.694"/>